<dbReference type="PANTHER" id="PTHR21485:SF6">
    <property type="entry name" value="N-ACYLNEURAMINATE CYTIDYLYLTRANSFERASE-RELATED"/>
    <property type="match status" value="1"/>
</dbReference>
<evidence type="ECO:0000313" key="2">
    <source>
        <dbReference type="Proteomes" id="UP000283523"/>
    </source>
</evidence>
<dbReference type="InterPro" id="IPR003329">
    <property type="entry name" value="Cytidylyl_trans"/>
</dbReference>
<dbReference type="InterPro" id="IPR050793">
    <property type="entry name" value="CMP-NeuNAc_synthase"/>
</dbReference>
<dbReference type="PANTHER" id="PTHR21485">
    <property type="entry name" value="HAD SUPERFAMILY MEMBERS CMAS AND KDSC"/>
    <property type="match status" value="1"/>
</dbReference>
<proteinExistence type="predicted"/>
<dbReference type="EMBL" id="QXED01000001">
    <property type="protein sequence ID" value="RIV27117.1"/>
    <property type="molecule type" value="Genomic_DNA"/>
</dbReference>
<dbReference type="InterPro" id="IPR029044">
    <property type="entry name" value="Nucleotide-diphossugar_trans"/>
</dbReference>
<keyword evidence="1" id="KW-0548">Nucleotidyltransferase</keyword>
<dbReference type="Proteomes" id="UP000283523">
    <property type="component" value="Unassembled WGS sequence"/>
</dbReference>
<keyword evidence="2" id="KW-1185">Reference proteome</keyword>
<sequence length="233" mass="26460">MTNIAIITARGGSKRIPRKVIRPFLGKPIMLYSIETALQSGLFDEVMVSTEDDEIADLAVQHGASVPFRRSAKTADDFATTAEVLSEVLTNYEERGQTFTNACCLYPTAPFVTPVLLQQAFDTLQTRSFDCVFPVQRFGFPVQRAVTFVNDRLTWLQPEHALTRSQDLQPAYHDAGQFYFFNVAVFRQKGRLLTDNTSGLVISEMQAQDIDNEEDWQVAEFKYRLLFPDKKRS</sequence>
<gene>
    <name evidence="1" type="primary">pseF</name>
    <name evidence="1" type="ORF">DYU11_02025</name>
</gene>
<dbReference type="NCBIfam" id="TIGR03584">
    <property type="entry name" value="PseF"/>
    <property type="match status" value="1"/>
</dbReference>
<accession>A0A418MI76</accession>
<dbReference type="SUPFAM" id="SSF53448">
    <property type="entry name" value="Nucleotide-diphospho-sugar transferases"/>
    <property type="match status" value="1"/>
</dbReference>
<comment type="caution">
    <text evidence="1">The sequence shown here is derived from an EMBL/GenBank/DDBJ whole genome shotgun (WGS) entry which is preliminary data.</text>
</comment>
<dbReference type="InterPro" id="IPR020039">
    <property type="entry name" value="PseF"/>
</dbReference>
<protein>
    <submittedName>
        <fullName evidence="1">Pseudaminic acid cytidylyltransferase</fullName>
        <ecNumber evidence="1">2.7.7.81</ecNumber>
    </submittedName>
</protein>
<dbReference type="AlphaFoldDB" id="A0A418MI76"/>
<dbReference type="EC" id="2.7.7.81" evidence="1"/>
<keyword evidence="1" id="KW-0808">Transferase</keyword>
<dbReference type="CDD" id="cd02513">
    <property type="entry name" value="CMP-NeuAc_Synthase"/>
    <property type="match status" value="1"/>
</dbReference>
<dbReference type="OrthoDB" id="9805604at2"/>
<dbReference type="Gene3D" id="3.90.550.10">
    <property type="entry name" value="Spore Coat Polysaccharide Biosynthesis Protein SpsA, Chain A"/>
    <property type="match status" value="1"/>
</dbReference>
<dbReference type="Pfam" id="PF02348">
    <property type="entry name" value="CTP_transf_3"/>
    <property type="match status" value="1"/>
</dbReference>
<evidence type="ECO:0000313" key="1">
    <source>
        <dbReference type="EMBL" id="RIV27117.1"/>
    </source>
</evidence>
<reference evidence="1 2" key="1">
    <citation type="submission" date="2018-08" db="EMBL/GenBank/DDBJ databases">
        <title>Fibrisoma montanum sp. nov., isolated from Danxia mountain soil.</title>
        <authorList>
            <person name="Huang Y."/>
        </authorList>
    </citation>
    <scope>NUCLEOTIDE SEQUENCE [LARGE SCALE GENOMIC DNA]</scope>
    <source>
        <strain evidence="1 2">HYT19</strain>
    </source>
</reference>
<name>A0A418MI76_9BACT</name>
<dbReference type="GO" id="GO:0008781">
    <property type="term" value="F:N-acylneuraminate cytidylyltransferase activity"/>
    <property type="evidence" value="ECO:0007669"/>
    <property type="project" value="TreeGrafter"/>
</dbReference>
<organism evidence="1 2">
    <name type="scientific">Fibrisoma montanum</name>
    <dbReference type="NCBI Taxonomy" id="2305895"/>
    <lineage>
        <taxon>Bacteria</taxon>
        <taxon>Pseudomonadati</taxon>
        <taxon>Bacteroidota</taxon>
        <taxon>Cytophagia</taxon>
        <taxon>Cytophagales</taxon>
        <taxon>Spirosomataceae</taxon>
        <taxon>Fibrisoma</taxon>
    </lineage>
</organism>
<dbReference type="RefSeq" id="WP_119665969.1">
    <property type="nucleotide sequence ID" value="NZ_QXED01000001.1"/>
</dbReference>